<dbReference type="PANTHER" id="PTHR39605">
    <property type="entry name" value="MAJOR FACILITATOR SUPERFAMILY (MFS) PROFILE DOMAIN-CONTAINING PROTEIN"/>
    <property type="match status" value="1"/>
</dbReference>
<evidence type="ECO:0008006" key="4">
    <source>
        <dbReference type="Google" id="ProtNLM"/>
    </source>
</evidence>
<protein>
    <recommendedName>
        <fullName evidence="4">DUF4149 domain-containing protein</fullName>
    </recommendedName>
</protein>
<feature type="transmembrane region" description="Helical" evidence="1">
    <location>
        <begin position="138"/>
        <end position="158"/>
    </location>
</feature>
<accession>A0ABR3VIK9</accession>
<evidence type="ECO:0000256" key="1">
    <source>
        <dbReference type="SAM" id="Phobius"/>
    </source>
</evidence>
<dbReference type="EMBL" id="JAZGSY010000069">
    <property type="protein sequence ID" value="KAL1841624.1"/>
    <property type="molecule type" value="Genomic_DNA"/>
</dbReference>
<keyword evidence="1" id="KW-1133">Transmembrane helix</keyword>
<comment type="caution">
    <text evidence="2">The sequence shown here is derived from an EMBL/GenBank/DDBJ whole genome shotgun (WGS) entry which is preliminary data.</text>
</comment>
<reference evidence="2 3" key="1">
    <citation type="journal article" date="2024" name="Commun. Biol.">
        <title>Comparative genomic analysis of thermophilic fungi reveals convergent evolutionary adaptations and gene losses.</title>
        <authorList>
            <person name="Steindorff A.S."/>
            <person name="Aguilar-Pontes M.V."/>
            <person name="Robinson A.J."/>
            <person name="Andreopoulos B."/>
            <person name="LaButti K."/>
            <person name="Kuo A."/>
            <person name="Mondo S."/>
            <person name="Riley R."/>
            <person name="Otillar R."/>
            <person name="Haridas S."/>
            <person name="Lipzen A."/>
            <person name="Grimwood J."/>
            <person name="Schmutz J."/>
            <person name="Clum A."/>
            <person name="Reid I.D."/>
            <person name="Moisan M.C."/>
            <person name="Butler G."/>
            <person name="Nguyen T.T.M."/>
            <person name="Dewar K."/>
            <person name="Conant G."/>
            <person name="Drula E."/>
            <person name="Henrissat B."/>
            <person name="Hansel C."/>
            <person name="Singer S."/>
            <person name="Hutchinson M.I."/>
            <person name="de Vries R.P."/>
            <person name="Natvig D.O."/>
            <person name="Powell A.J."/>
            <person name="Tsang A."/>
            <person name="Grigoriev I.V."/>
        </authorList>
    </citation>
    <scope>NUCLEOTIDE SEQUENCE [LARGE SCALE GENOMIC DNA]</scope>
    <source>
        <strain evidence="2 3">CBS 620.91</strain>
    </source>
</reference>
<organism evidence="2 3">
    <name type="scientific">Humicola insolens</name>
    <name type="common">Soft-rot fungus</name>
    <dbReference type="NCBI Taxonomy" id="85995"/>
    <lineage>
        <taxon>Eukaryota</taxon>
        <taxon>Fungi</taxon>
        <taxon>Dikarya</taxon>
        <taxon>Ascomycota</taxon>
        <taxon>Pezizomycotina</taxon>
        <taxon>Sordariomycetes</taxon>
        <taxon>Sordariomycetidae</taxon>
        <taxon>Sordariales</taxon>
        <taxon>Chaetomiaceae</taxon>
        <taxon>Mycothermus</taxon>
    </lineage>
</organism>
<feature type="transmembrane region" description="Helical" evidence="1">
    <location>
        <begin position="54"/>
        <end position="77"/>
    </location>
</feature>
<keyword evidence="3" id="KW-1185">Reference proteome</keyword>
<evidence type="ECO:0000313" key="3">
    <source>
        <dbReference type="Proteomes" id="UP001583172"/>
    </source>
</evidence>
<keyword evidence="1" id="KW-0812">Transmembrane</keyword>
<proteinExistence type="predicted"/>
<evidence type="ECO:0000313" key="2">
    <source>
        <dbReference type="EMBL" id="KAL1841624.1"/>
    </source>
</evidence>
<sequence>MDSVTTYTLTTLSWLTLQSLPLLLWPSLISTLLRIDTPNLPPSHQHTDTALEKYYARSLGLSHLALAGLLLVFSGVLSLPHSSSTTSSSQAASSSSSSSNPTPLARAAVLVTSLHHAASAAHAWARYHATGGRATGHLLGSAGSGLLAVFGLWVLLFAGEAGRRVSRRTGADKTVSGWPFRNSMAEKKKRR</sequence>
<dbReference type="PANTHER" id="PTHR39605:SF1">
    <property type="entry name" value="MAJOR FACILITATOR SUPERFAMILY (MFS) PROFILE DOMAIN-CONTAINING PROTEIN"/>
    <property type="match status" value="1"/>
</dbReference>
<keyword evidence="1" id="KW-0472">Membrane</keyword>
<dbReference type="Proteomes" id="UP001583172">
    <property type="component" value="Unassembled WGS sequence"/>
</dbReference>
<name>A0ABR3VIK9_HUMIN</name>
<gene>
    <name evidence="2" type="ORF">VTJ49DRAFT_6801</name>
</gene>